<feature type="transmembrane region" description="Helical" evidence="1">
    <location>
        <begin position="87"/>
        <end position="108"/>
    </location>
</feature>
<feature type="transmembrane region" description="Helical" evidence="1">
    <location>
        <begin position="163"/>
        <end position="180"/>
    </location>
</feature>
<reference evidence="2" key="2">
    <citation type="submission" date="2021-04" db="EMBL/GenBank/DDBJ databases">
        <authorList>
            <person name="Gilroy R."/>
        </authorList>
    </citation>
    <scope>NUCLEOTIDE SEQUENCE</scope>
    <source>
        <strain evidence="2">CHK188-5543</strain>
    </source>
</reference>
<feature type="transmembrane region" description="Helical" evidence="1">
    <location>
        <begin position="120"/>
        <end position="151"/>
    </location>
</feature>
<feature type="transmembrane region" description="Helical" evidence="1">
    <location>
        <begin position="14"/>
        <end position="36"/>
    </location>
</feature>
<proteinExistence type="predicted"/>
<organism evidence="2 3">
    <name type="scientific">Candidatus Anaerotruncus excrementipullorum</name>
    <dbReference type="NCBI Taxonomy" id="2838465"/>
    <lineage>
        <taxon>Bacteria</taxon>
        <taxon>Bacillati</taxon>
        <taxon>Bacillota</taxon>
        <taxon>Clostridia</taxon>
        <taxon>Eubacteriales</taxon>
        <taxon>Oscillospiraceae</taxon>
        <taxon>Anaerotruncus</taxon>
    </lineage>
</organism>
<keyword evidence="1" id="KW-0472">Membrane</keyword>
<dbReference type="Proteomes" id="UP000886800">
    <property type="component" value="Unassembled WGS sequence"/>
</dbReference>
<accession>A0A9D1WPR6</accession>
<keyword evidence="1" id="KW-0812">Transmembrane</keyword>
<gene>
    <name evidence="2" type="ORF">H9736_01375</name>
</gene>
<evidence type="ECO:0000313" key="2">
    <source>
        <dbReference type="EMBL" id="HIX64878.1"/>
    </source>
</evidence>
<dbReference type="PANTHER" id="PTHR40078:SF1">
    <property type="entry name" value="INTEGRAL MEMBRANE PROTEIN"/>
    <property type="match status" value="1"/>
</dbReference>
<name>A0A9D1WPR6_9FIRM</name>
<sequence length="227" mass="24262">MANRRTLGEWVKRYLFLCGGLVIMSLGVACSIKGALGTSPISSVPYAVSCFTPLTVGTVSIIMHVLFILLQILILRRRYDPMQLVQLPVALLFGYLTDAALLAVDWIVCTAYWQQWLVCLIGILLVSVGVSCEVIADVAVLAGEGVILAICKVAPIRFPTMKVCFDVTLVLTACALSLLFTGQVAGVREGTVAAALLVGTFTRKIRKPLSRVEGWFTSGSPAAAKAG</sequence>
<dbReference type="EMBL" id="DXES01000029">
    <property type="protein sequence ID" value="HIX64878.1"/>
    <property type="molecule type" value="Genomic_DNA"/>
</dbReference>
<comment type="caution">
    <text evidence="2">The sequence shown here is derived from an EMBL/GenBank/DDBJ whole genome shotgun (WGS) entry which is preliminary data.</text>
</comment>
<feature type="transmembrane region" description="Helical" evidence="1">
    <location>
        <begin position="56"/>
        <end position="75"/>
    </location>
</feature>
<evidence type="ECO:0000313" key="3">
    <source>
        <dbReference type="Proteomes" id="UP000886800"/>
    </source>
</evidence>
<dbReference type="AlphaFoldDB" id="A0A9D1WPR6"/>
<dbReference type="InterPro" id="IPR038750">
    <property type="entry name" value="YczE/YyaS-like"/>
</dbReference>
<keyword evidence="1" id="KW-1133">Transmembrane helix</keyword>
<dbReference type="Pfam" id="PF19700">
    <property type="entry name" value="DUF6198"/>
    <property type="match status" value="1"/>
</dbReference>
<evidence type="ECO:0000256" key="1">
    <source>
        <dbReference type="SAM" id="Phobius"/>
    </source>
</evidence>
<dbReference type="PANTHER" id="PTHR40078">
    <property type="entry name" value="INTEGRAL MEMBRANE PROTEIN-RELATED"/>
    <property type="match status" value="1"/>
</dbReference>
<reference evidence="2" key="1">
    <citation type="journal article" date="2021" name="PeerJ">
        <title>Extensive microbial diversity within the chicken gut microbiome revealed by metagenomics and culture.</title>
        <authorList>
            <person name="Gilroy R."/>
            <person name="Ravi A."/>
            <person name="Getino M."/>
            <person name="Pursley I."/>
            <person name="Horton D.L."/>
            <person name="Alikhan N.F."/>
            <person name="Baker D."/>
            <person name="Gharbi K."/>
            <person name="Hall N."/>
            <person name="Watson M."/>
            <person name="Adriaenssens E.M."/>
            <person name="Foster-Nyarko E."/>
            <person name="Jarju S."/>
            <person name="Secka A."/>
            <person name="Antonio M."/>
            <person name="Oren A."/>
            <person name="Chaudhuri R.R."/>
            <person name="La Ragione R."/>
            <person name="Hildebrand F."/>
            <person name="Pallen M.J."/>
        </authorList>
    </citation>
    <scope>NUCLEOTIDE SEQUENCE</scope>
    <source>
        <strain evidence="2">CHK188-5543</strain>
    </source>
</reference>
<protein>
    <submittedName>
        <fullName evidence="2">YitT family protein</fullName>
    </submittedName>
</protein>
<dbReference type="PROSITE" id="PS51257">
    <property type="entry name" value="PROKAR_LIPOPROTEIN"/>
    <property type="match status" value="1"/>
</dbReference>